<reference evidence="3" key="1">
    <citation type="journal article" date="2020" name="mSystems">
        <title>Genome- and Community-Level Interaction Insights into Carbon Utilization and Element Cycling Functions of Hydrothermarchaeota in Hydrothermal Sediment.</title>
        <authorList>
            <person name="Zhou Z."/>
            <person name="Liu Y."/>
            <person name="Xu W."/>
            <person name="Pan J."/>
            <person name="Luo Z.H."/>
            <person name="Li M."/>
        </authorList>
    </citation>
    <scope>NUCLEOTIDE SEQUENCE [LARGE SCALE GENOMIC DNA]</scope>
    <source>
        <strain evidence="3">SpSt-780</strain>
    </source>
</reference>
<dbReference type="PROSITE" id="PS50263">
    <property type="entry name" value="CN_HYDROLASE"/>
    <property type="match status" value="1"/>
</dbReference>
<dbReference type="InterPro" id="IPR003010">
    <property type="entry name" value="C-N_Hydrolase"/>
</dbReference>
<evidence type="ECO:0000313" key="3">
    <source>
        <dbReference type="EMBL" id="HGW91012.1"/>
    </source>
</evidence>
<dbReference type="Pfam" id="PF00795">
    <property type="entry name" value="CN_hydrolase"/>
    <property type="match status" value="1"/>
</dbReference>
<dbReference type="PANTHER" id="PTHR43674">
    <property type="entry name" value="NITRILASE C965.09-RELATED"/>
    <property type="match status" value="1"/>
</dbReference>
<dbReference type="AlphaFoldDB" id="A0A7C4UBI7"/>
<comment type="caution">
    <text evidence="3">The sequence shown here is derived from an EMBL/GenBank/DDBJ whole genome shotgun (WGS) entry which is preliminary data.</text>
</comment>
<dbReference type="GO" id="GO:0016811">
    <property type="term" value="F:hydrolase activity, acting on carbon-nitrogen (but not peptide) bonds, in linear amides"/>
    <property type="evidence" value="ECO:0007669"/>
    <property type="project" value="TreeGrafter"/>
</dbReference>
<accession>A0A7C4UBI7</accession>
<name>A0A7C4UBI7_UNCW3</name>
<feature type="domain" description="CN hydrolase" evidence="2">
    <location>
        <begin position="1"/>
        <end position="241"/>
    </location>
</feature>
<dbReference type="PANTHER" id="PTHR43674:SF2">
    <property type="entry name" value="BETA-UREIDOPROPIONASE"/>
    <property type="match status" value="1"/>
</dbReference>
<dbReference type="EMBL" id="DTHG01000006">
    <property type="protein sequence ID" value="HGW91012.1"/>
    <property type="molecule type" value="Genomic_DNA"/>
</dbReference>
<protein>
    <submittedName>
        <fullName evidence="3">Nitrilase</fullName>
    </submittedName>
</protein>
<dbReference type="Gene3D" id="3.60.110.10">
    <property type="entry name" value="Carbon-nitrogen hydrolase"/>
    <property type="match status" value="1"/>
</dbReference>
<proteinExistence type="predicted"/>
<evidence type="ECO:0000256" key="1">
    <source>
        <dbReference type="ARBA" id="ARBA00022801"/>
    </source>
</evidence>
<organism evidence="3">
    <name type="scientific">candidate division WOR-3 bacterium</name>
    <dbReference type="NCBI Taxonomy" id="2052148"/>
    <lineage>
        <taxon>Bacteria</taxon>
        <taxon>Bacteria division WOR-3</taxon>
    </lineage>
</organism>
<sequence length="271" mass="32061">MRIGFLQFYPEFGEIDKNFERIRKFIENTSPLPEILVLPELALTGYTFIDKEEANDYSMEKDSDIVKSFIKICKRFNIAISTGFLERKEEKLYNSAFFITKDGIKNIYRKVNLFKDEKEIFERDDRLDVFEYNGVKFGQLICFDWLFPEMTRFLALHNAEIILHSANLVLPFCQDAMITRAIENRVFIVTANRIGVEERKFKKYKKENRFTGRSQIVSPKGEILIRVGENVEGIFSVEINPEDARNKWITEKNNIFEELKYDKKIIDDNLR</sequence>
<gene>
    <name evidence="3" type="ORF">ENV67_00520</name>
</gene>
<dbReference type="InterPro" id="IPR036526">
    <property type="entry name" value="C-N_Hydrolase_sf"/>
</dbReference>
<evidence type="ECO:0000259" key="2">
    <source>
        <dbReference type="PROSITE" id="PS50263"/>
    </source>
</evidence>
<dbReference type="InterPro" id="IPR050345">
    <property type="entry name" value="Aliph_Amidase/BUP"/>
</dbReference>
<keyword evidence="1" id="KW-0378">Hydrolase</keyword>
<dbReference type="SUPFAM" id="SSF56317">
    <property type="entry name" value="Carbon-nitrogen hydrolase"/>
    <property type="match status" value="1"/>
</dbReference>